<name>A0ABY9R7R9_9FLAO</name>
<gene>
    <name evidence="2" type="ORF">RF683_07410</name>
</gene>
<feature type="domain" description="Shedu protein SduA C-terminal" evidence="1">
    <location>
        <begin position="246"/>
        <end position="406"/>
    </location>
</feature>
<evidence type="ECO:0000313" key="3">
    <source>
        <dbReference type="Proteomes" id="UP001180481"/>
    </source>
</evidence>
<evidence type="ECO:0000313" key="2">
    <source>
        <dbReference type="EMBL" id="WMW77316.1"/>
    </source>
</evidence>
<evidence type="ECO:0000259" key="1">
    <source>
        <dbReference type="Pfam" id="PF14082"/>
    </source>
</evidence>
<keyword evidence="3" id="KW-1185">Reference proteome</keyword>
<proteinExistence type="predicted"/>
<sequence>MTVKKGEHLEKEGPLKKIYFYYDSESGIKQLSSEVFKKSDQIVHYPRGYEGGDKYKTIKKFTYKGFKGKLPVGVNKSVNFGYGFTKTLNPFAYHINDNYDIVEVIIEKGGKVELDLANKKLYLNEIALSTLQDAFSSIFKKNKEEVDFVLKTNLHTLFPTSIVKPTKTYISNALANSLSSWGNTIDEFSDEDKKAIKDLFDKLSLSTDFLTKEALAKTKEIVDNKYIQETLKKYKELMAIKTDSDSLEKKWQEFLKDNSWIFSYIFAQPVILYKREAYVGGKTIDNKNGKFNDFLIKNSLSDNVSFLEIKTHKTKLLDPSTYRGEDVYSATKDLTGSINQVLNQRDNFQKEFYSHKVKSKGGFETFNSKCVVLIGSTKDLTEEQKYSFELFRSNSRDVEIITFDELQTKIESLQKLLKTK</sequence>
<dbReference type="Proteomes" id="UP001180481">
    <property type="component" value="Chromosome"/>
</dbReference>
<protein>
    <submittedName>
        <fullName evidence="2">DUF4263 domain-containing protein</fullName>
    </submittedName>
</protein>
<reference evidence="2" key="1">
    <citation type="submission" date="2023-09" db="EMBL/GenBank/DDBJ databases">
        <title>Flavobacterium sp. 20NA77.7 isolated from freshwater.</title>
        <authorList>
            <person name="Le V."/>
            <person name="Ko S.-R."/>
            <person name="Ahn C.-Y."/>
            <person name="Oh H.-M."/>
        </authorList>
    </citation>
    <scope>NUCLEOTIDE SEQUENCE</scope>
    <source>
        <strain evidence="2">20NA77.7</strain>
    </source>
</reference>
<dbReference type="RefSeq" id="WP_309531693.1">
    <property type="nucleotide sequence ID" value="NZ_CP133721.1"/>
</dbReference>
<dbReference type="EMBL" id="CP133721">
    <property type="protein sequence ID" value="WMW77316.1"/>
    <property type="molecule type" value="Genomic_DNA"/>
</dbReference>
<dbReference type="Pfam" id="PF14082">
    <property type="entry name" value="SduA_C"/>
    <property type="match status" value="1"/>
</dbReference>
<accession>A0ABY9R7R9</accession>
<organism evidence="2 3">
    <name type="scientific">Flavobacterium nakdongensis</name>
    <dbReference type="NCBI Taxonomy" id="3073563"/>
    <lineage>
        <taxon>Bacteria</taxon>
        <taxon>Pseudomonadati</taxon>
        <taxon>Bacteroidota</taxon>
        <taxon>Flavobacteriia</taxon>
        <taxon>Flavobacteriales</taxon>
        <taxon>Flavobacteriaceae</taxon>
        <taxon>Flavobacterium</taxon>
    </lineage>
</organism>
<dbReference type="InterPro" id="IPR025359">
    <property type="entry name" value="SduA_C"/>
</dbReference>